<dbReference type="PRINTS" id="PR00892">
    <property type="entry name" value="RABGDI"/>
</dbReference>
<evidence type="ECO:0000256" key="2">
    <source>
        <dbReference type="RuleBase" id="RU363124"/>
    </source>
</evidence>
<sequence>GLWICRLCRSKLTANSEILGPGSSIPNMAEEGAEKKTFDWLPEGMEPLADGEYDAIIMGTGLKECVISGLLSVQGMRVLQMDRNNYYGADCASLNLTNLYAKFNAGAPPGSLGSNRDFNVDLIPKFIMACGNLTKMLLHSKVTRYLEFKSIEGSYVYKGGKILKVPASPEEALRSPLMGLFEKRRFRNFLLYIDAYEEGKPETHKGRDLTTMTMKQLYTEFGLLPDTHQFISHAMCLELDEDHMDKPALPTVKELQTYMYSMARYGTSPYIYPVYGLGGLPEGFSRLCAIHGGTFMLNRDVDEIVYNDSGEAIGVKAGNEMAKAKFVVGDPSYFPKEKVRETGKIVRCICFLNHPIPNTGDLESVQIIIPGPQVGRKNDIFVCSLANAHMVSAKGVYIAIVSTTMEGSDPDKEVTPGLALLGHIMQRFTTVATTFAPVSDGNADKCYISSSFDASSHFEGDVDDLLSLYKRVTGKDLDMTINADSVEADY</sequence>
<gene>
    <name evidence="3" type="ORF">THAOC_10150</name>
</gene>
<dbReference type="OMA" id="FETKAKM"/>
<dbReference type="GO" id="GO:0005093">
    <property type="term" value="F:Rab GDP-dissociation inhibitor activity"/>
    <property type="evidence" value="ECO:0007669"/>
    <property type="project" value="InterPro"/>
</dbReference>
<dbReference type="InterPro" id="IPR018203">
    <property type="entry name" value="GDP_dissociation_inhibitor"/>
</dbReference>
<dbReference type="SUPFAM" id="SSF54373">
    <property type="entry name" value="FAD-linked reductases, C-terminal domain"/>
    <property type="match status" value="1"/>
</dbReference>
<comment type="caution">
    <text evidence="3">The sequence shown here is derived from an EMBL/GenBank/DDBJ whole genome shotgun (WGS) entry which is preliminary data.</text>
</comment>
<dbReference type="AlphaFoldDB" id="K0T5T0"/>
<keyword evidence="4" id="KW-1185">Reference proteome</keyword>
<evidence type="ECO:0000256" key="1">
    <source>
        <dbReference type="ARBA" id="ARBA00005593"/>
    </source>
</evidence>
<dbReference type="SUPFAM" id="SSF51905">
    <property type="entry name" value="FAD/NAD(P)-binding domain"/>
    <property type="match status" value="2"/>
</dbReference>
<dbReference type="eggNOG" id="KOG1439">
    <property type="taxonomic scope" value="Eukaryota"/>
</dbReference>
<dbReference type="OrthoDB" id="9446342at2759"/>
<dbReference type="GO" id="GO:0015031">
    <property type="term" value="P:protein transport"/>
    <property type="evidence" value="ECO:0007669"/>
    <property type="project" value="InterPro"/>
</dbReference>
<dbReference type="FunFam" id="1.10.405.10:FF:000011">
    <property type="entry name" value="Rab GDP dissociation inhibitor"/>
    <property type="match status" value="1"/>
</dbReference>
<dbReference type="PRINTS" id="PR00891">
    <property type="entry name" value="RABGDIREP"/>
</dbReference>
<name>K0T5T0_THAOC</name>
<proteinExistence type="inferred from homology"/>
<organism evidence="3 4">
    <name type="scientific">Thalassiosira oceanica</name>
    <name type="common">Marine diatom</name>
    <dbReference type="NCBI Taxonomy" id="159749"/>
    <lineage>
        <taxon>Eukaryota</taxon>
        <taxon>Sar</taxon>
        <taxon>Stramenopiles</taxon>
        <taxon>Ochrophyta</taxon>
        <taxon>Bacillariophyta</taxon>
        <taxon>Coscinodiscophyceae</taxon>
        <taxon>Thalassiosirophycidae</taxon>
        <taxon>Thalassiosirales</taxon>
        <taxon>Thalassiosiraceae</taxon>
        <taxon>Thalassiosira</taxon>
    </lineage>
</organism>
<dbReference type="InterPro" id="IPR000806">
    <property type="entry name" value="RabGDI"/>
</dbReference>
<evidence type="ECO:0000313" key="4">
    <source>
        <dbReference type="Proteomes" id="UP000266841"/>
    </source>
</evidence>
<dbReference type="GO" id="GO:0007264">
    <property type="term" value="P:small GTPase-mediated signal transduction"/>
    <property type="evidence" value="ECO:0007669"/>
    <property type="project" value="InterPro"/>
</dbReference>
<dbReference type="Gene3D" id="3.50.50.60">
    <property type="entry name" value="FAD/NAD(P)-binding domain"/>
    <property type="match status" value="1"/>
</dbReference>
<dbReference type="Pfam" id="PF00996">
    <property type="entry name" value="GDI"/>
    <property type="match status" value="1"/>
</dbReference>
<dbReference type="GO" id="GO:0016192">
    <property type="term" value="P:vesicle-mediated transport"/>
    <property type="evidence" value="ECO:0007669"/>
    <property type="project" value="TreeGrafter"/>
</dbReference>
<dbReference type="GO" id="GO:0005737">
    <property type="term" value="C:cytoplasm"/>
    <property type="evidence" value="ECO:0007669"/>
    <property type="project" value="TreeGrafter"/>
</dbReference>
<comment type="similarity">
    <text evidence="1 2">Belongs to the Rab GDI family.</text>
</comment>
<dbReference type="Gene3D" id="1.10.405.10">
    <property type="entry name" value="Guanine Nucleotide Dissociation Inhibitor, domain 1"/>
    <property type="match status" value="1"/>
</dbReference>
<feature type="non-terminal residue" evidence="3">
    <location>
        <position position="1"/>
    </location>
</feature>
<dbReference type="Proteomes" id="UP000266841">
    <property type="component" value="Unassembled WGS sequence"/>
</dbReference>
<dbReference type="InterPro" id="IPR036188">
    <property type="entry name" value="FAD/NAD-bd_sf"/>
</dbReference>
<accession>K0T5T0</accession>
<dbReference type="Gene3D" id="3.30.519.10">
    <property type="entry name" value="Guanine Nucleotide Dissociation Inhibitor, domain 2"/>
    <property type="match status" value="1"/>
</dbReference>
<dbReference type="PANTHER" id="PTHR11787:SF8">
    <property type="entry name" value="RAB GDP DISSOCIATION INHIBITOR"/>
    <property type="match status" value="1"/>
</dbReference>
<protein>
    <recommendedName>
        <fullName evidence="2">Rab GDP dissociation inhibitor</fullName>
    </recommendedName>
</protein>
<evidence type="ECO:0000313" key="3">
    <source>
        <dbReference type="EMBL" id="EJK68651.1"/>
    </source>
</evidence>
<dbReference type="EMBL" id="AGNL01011024">
    <property type="protein sequence ID" value="EJK68651.1"/>
    <property type="molecule type" value="Genomic_DNA"/>
</dbReference>
<reference evidence="3 4" key="1">
    <citation type="journal article" date="2012" name="Genome Biol.">
        <title>Genome and low-iron response of an oceanic diatom adapted to chronic iron limitation.</title>
        <authorList>
            <person name="Lommer M."/>
            <person name="Specht M."/>
            <person name="Roy A.S."/>
            <person name="Kraemer L."/>
            <person name="Andreson R."/>
            <person name="Gutowska M.A."/>
            <person name="Wolf J."/>
            <person name="Bergner S.V."/>
            <person name="Schilhabel M.B."/>
            <person name="Klostermeier U.C."/>
            <person name="Beiko R.G."/>
            <person name="Rosenstiel P."/>
            <person name="Hippler M."/>
            <person name="Laroche J."/>
        </authorList>
    </citation>
    <scope>NUCLEOTIDE SEQUENCE [LARGE SCALE GENOMIC DNA]</scope>
    <source>
        <strain evidence="3 4">CCMP1005</strain>
    </source>
</reference>
<dbReference type="PANTHER" id="PTHR11787">
    <property type="entry name" value="RAB GDP-DISSOCIATION INHIBITOR"/>
    <property type="match status" value="1"/>
</dbReference>